<dbReference type="OrthoDB" id="8385759at2"/>
<evidence type="ECO:0000313" key="2">
    <source>
        <dbReference type="EMBL" id="RKQ91018.1"/>
    </source>
</evidence>
<dbReference type="Gene3D" id="3.40.50.150">
    <property type="entry name" value="Vaccinia Virus protein VP39"/>
    <property type="match status" value="1"/>
</dbReference>
<dbReference type="InterPro" id="IPR029063">
    <property type="entry name" value="SAM-dependent_MTases_sf"/>
</dbReference>
<keyword evidence="2" id="KW-0489">Methyltransferase</keyword>
<comment type="caution">
    <text evidence="2">The sequence shown here is derived from an EMBL/GenBank/DDBJ whole genome shotgun (WGS) entry which is preliminary data.</text>
</comment>
<organism evidence="2 3">
    <name type="scientific">Solirubrobacter pauli</name>
    <dbReference type="NCBI Taxonomy" id="166793"/>
    <lineage>
        <taxon>Bacteria</taxon>
        <taxon>Bacillati</taxon>
        <taxon>Actinomycetota</taxon>
        <taxon>Thermoleophilia</taxon>
        <taxon>Solirubrobacterales</taxon>
        <taxon>Solirubrobacteraceae</taxon>
        <taxon>Solirubrobacter</taxon>
    </lineage>
</organism>
<dbReference type="GO" id="GO:0008168">
    <property type="term" value="F:methyltransferase activity"/>
    <property type="evidence" value="ECO:0007669"/>
    <property type="project" value="UniProtKB-KW"/>
</dbReference>
<dbReference type="EMBL" id="RBIL01000001">
    <property type="protein sequence ID" value="RKQ91018.1"/>
    <property type="molecule type" value="Genomic_DNA"/>
</dbReference>
<dbReference type="CDD" id="cd02440">
    <property type="entry name" value="AdoMet_MTases"/>
    <property type="match status" value="1"/>
</dbReference>
<proteinExistence type="predicted"/>
<dbReference type="Pfam" id="PF13649">
    <property type="entry name" value="Methyltransf_25"/>
    <property type="match status" value="1"/>
</dbReference>
<feature type="domain" description="Methyltransferase" evidence="1">
    <location>
        <begin position="52"/>
        <end position="146"/>
    </location>
</feature>
<keyword evidence="2" id="KW-0808">Transferase</keyword>
<dbReference type="AlphaFoldDB" id="A0A660L7H2"/>
<keyword evidence="3" id="KW-1185">Reference proteome</keyword>
<protein>
    <submittedName>
        <fullName evidence="2">Methyltransferase family protein</fullName>
    </submittedName>
</protein>
<sequence length="264" mass="28321">MDALDVNRAHWDALAAVHGQDAYYDKEALVAGRDSLSEHEAAAVGDVTDLDVLHLQCHIGFDSISLARRGARVTGVDFSPRSLAAAAELAERAGVEIEWVQADATALPEALHGRFDVVYSTAGVLCWIADIDAWMRSVATALRPGGRLVLVELHPLFLMVGSPDPLVLDFPYAFDGARTFDEPGSYADAKADVAATATVEYAHSLGEVVTAAIGAGLRIDALHEHMDAARDLRGDLLPREADGRCRLRIGGEVLPIIYTLQATR</sequence>
<dbReference type="GO" id="GO:0032259">
    <property type="term" value="P:methylation"/>
    <property type="evidence" value="ECO:0007669"/>
    <property type="project" value="UniProtKB-KW"/>
</dbReference>
<evidence type="ECO:0000259" key="1">
    <source>
        <dbReference type="Pfam" id="PF13649"/>
    </source>
</evidence>
<reference evidence="2 3" key="1">
    <citation type="submission" date="2018-10" db="EMBL/GenBank/DDBJ databases">
        <title>Genomic Encyclopedia of Archaeal and Bacterial Type Strains, Phase II (KMG-II): from individual species to whole genera.</title>
        <authorList>
            <person name="Goeker M."/>
        </authorList>
    </citation>
    <scope>NUCLEOTIDE SEQUENCE [LARGE SCALE GENOMIC DNA]</scope>
    <source>
        <strain evidence="2 3">DSM 14954</strain>
    </source>
</reference>
<dbReference type="Proteomes" id="UP000278962">
    <property type="component" value="Unassembled WGS sequence"/>
</dbReference>
<evidence type="ECO:0000313" key="3">
    <source>
        <dbReference type="Proteomes" id="UP000278962"/>
    </source>
</evidence>
<name>A0A660L7H2_9ACTN</name>
<dbReference type="InterPro" id="IPR041698">
    <property type="entry name" value="Methyltransf_25"/>
</dbReference>
<dbReference type="RefSeq" id="WP_121248270.1">
    <property type="nucleotide sequence ID" value="NZ_RBIL01000001.1"/>
</dbReference>
<gene>
    <name evidence="2" type="ORF">C8N24_0834</name>
</gene>
<dbReference type="PANTHER" id="PTHR43464:SF82">
    <property type="entry name" value="METHYLTRANSFERASE DOMAIN-CONTAINING PROTEIN"/>
    <property type="match status" value="1"/>
</dbReference>
<accession>A0A660L7H2</accession>
<dbReference type="PANTHER" id="PTHR43464">
    <property type="entry name" value="METHYLTRANSFERASE"/>
    <property type="match status" value="1"/>
</dbReference>
<dbReference type="SUPFAM" id="SSF53335">
    <property type="entry name" value="S-adenosyl-L-methionine-dependent methyltransferases"/>
    <property type="match status" value="1"/>
</dbReference>